<sequence length="207" mass="22445">PERLGLCGAYNWLDCKASFSINPTGPNQPIKLGNLVDFEKGYWSGTNDYAKIGSHGVVEEVAMYSIMENPMTACGCFECIVMLIPESNGVMVVSREDTSMTPAGMTFSTLAGIAGGGLQTPGVMGVGKYYLISPKFISSDGGFKRVVWMSSVLKETMADELRAVAEREGDPDLINKIADERNASSVDELLAWMEENNHPALVMDPIF</sequence>
<accession>X0XFA1</accession>
<proteinExistence type="predicted"/>
<dbReference type="PANTHER" id="PTHR42281:SF1">
    <property type="entry name" value="ACETYL-COA DECARBONYLASE_SYNTHASE COMPLEX SUBUNIT BETA 1"/>
    <property type="match status" value="1"/>
</dbReference>
<feature type="non-terminal residue" evidence="2">
    <location>
        <position position="1"/>
    </location>
</feature>
<dbReference type="GO" id="GO:0006084">
    <property type="term" value="P:acetyl-CoA metabolic process"/>
    <property type="evidence" value="ECO:0007669"/>
    <property type="project" value="InterPro"/>
</dbReference>
<dbReference type="InterPro" id="IPR004461">
    <property type="entry name" value="CO_DH/Ac-CoA_synth_bsu"/>
</dbReference>
<evidence type="ECO:0000313" key="2">
    <source>
        <dbReference type="EMBL" id="GAG23616.1"/>
    </source>
</evidence>
<dbReference type="PANTHER" id="PTHR42281">
    <property type="match status" value="1"/>
</dbReference>
<gene>
    <name evidence="2" type="ORF">S01H1_60818</name>
</gene>
<dbReference type="AlphaFoldDB" id="X0XFA1"/>
<dbReference type="Pfam" id="PF19436">
    <property type="entry name" value="ACS_CODH_B_C"/>
    <property type="match status" value="1"/>
</dbReference>
<dbReference type="Gene3D" id="3.40.1470.10">
    <property type="entry name" value="Bifunctional carbon monoxide dehydrogenase/acetyl-coa synthase(codh/acs), Chain M, domain 5"/>
    <property type="match status" value="1"/>
</dbReference>
<reference evidence="2" key="1">
    <citation type="journal article" date="2014" name="Front. Microbiol.">
        <title>High frequency of phylogenetically diverse reductive dehalogenase-homologous genes in deep subseafloor sedimentary metagenomes.</title>
        <authorList>
            <person name="Kawai M."/>
            <person name="Futagami T."/>
            <person name="Toyoda A."/>
            <person name="Takaki Y."/>
            <person name="Nishi S."/>
            <person name="Hori S."/>
            <person name="Arai W."/>
            <person name="Tsubouchi T."/>
            <person name="Morono Y."/>
            <person name="Uchiyama I."/>
            <person name="Ito T."/>
            <person name="Fujiyama A."/>
            <person name="Inagaki F."/>
            <person name="Takami H."/>
        </authorList>
    </citation>
    <scope>NUCLEOTIDE SEQUENCE</scope>
    <source>
        <strain evidence="2">Expedition CK06-06</strain>
    </source>
</reference>
<protein>
    <recommendedName>
        <fullName evidence="1">CO dehydrogenase/acetyl-CoA synthase complex beta subunit C-terminal domain-containing protein</fullName>
    </recommendedName>
</protein>
<comment type="caution">
    <text evidence="2">The sequence shown here is derived from an EMBL/GenBank/DDBJ whole genome shotgun (WGS) entry which is preliminary data.</text>
</comment>
<dbReference type="InterPro" id="IPR011254">
    <property type="entry name" value="Prismane-like_sf"/>
</dbReference>
<dbReference type="Gene3D" id="3.40.970.20">
    <property type="entry name" value="Carbon monoxide dehydrogenase alpha subunit. Chain D, domain 4"/>
    <property type="match status" value="1"/>
</dbReference>
<name>X0XFA1_9ZZZZ</name>
<feature type="domain" description="CO dehydrogenase/acetyl-CoA synthase complex beta subunit C-terminal" evidence="1">
    <location>
        <begin position="1"/>
        <end position="207"/>
    </location>
</feature>
<evidence type="ECO:0000259" key="1">
    <source>
        <dbReference type="Pfam" id="PF19436"/>
    </source>
</evidence>
<dbReference type="EMBL" id="BARS01039844">
    <property type="protein sequence ID" value="GAG23616.1"/>
    <property type="molecule type" value="Genomic_DNA"/>
</dbReference>
<dbReference type="InterPro" id="IPR045822">
    <property type="entry name" value="ACS_CODH_B_C"/>
</dbReference>
<dbReference type="SUPFAM" id="SSF56821">
    <property type="entry name" value="Prismane protein-like"/>
    <property type="match status" value="1"/>
</dbReference>
<dbReference type="GO" id="GO:0043885">
    <property type="term" value="F:anaerobic carbon-monoxide dehydrogenase activity"/>
    <property type="evidence" value="ECO:0007669"/>
    <property type="project" value="InterPro"/>
</dbReference>
<organism evidence="2">
    <name type="scientific">marine sediment metagenome</name>
    <dbReference type="NCBI Taxonomy" id="412755"/>
    <lineage>
        <taxon>unclassified sequences</taxon>
        <taxon>metagenomes</taxon>
        <taxon>ecological metagenomes</taxon>
    </lineage>
</organism>